<evidence type="ECO:0000256" key="1">
    <source>
        <dbReference type="SAM" id="MobiDB-lite"/>
    </source>
</evidence>
<evidence type="ECO:0000313" key="3">
    <source>
        <dbReference type="Proteomes" id="UP000177001"/>
    </source>
</evidence>
<dbReference type="EMBL" id="MFUR01000005">
    <property type="protein sequence ID" value="OGI87133.1"/>
    <property type="molecule type" value="Genomic_DNA"/>
</dbReference>
<accession>A0A1F6WZ41</accession>
<feature type="compositionally biased region" description="Basic and acidic residues" evidence="1">
    <location>
        <begin position="1"/>
        <end position="16"/>
    </location>
</feature>
<gene>
    <name evidence="2" type="ORF">A3A91_00495</name>
</gene>
<organism evidence="2 3">
    <name type="scientific">Candidatus Nomurabacteria bacterium RIFCSPLOWO2_01_FULL_36_16</name>
    <dbReference type="NCBI Taxonomy" id="1801767"/>
    <lineage>
        <taxon>Bacteria</taxon>
        <taxon>Candidatus Nomuraibacteriota</taxon>
    </lineage>
</organism>
<dbReference type="AlphaFoldDB" id="A0A1F6WZ41"/>
<feature type="region of interest" description="Disordered" evidence="1">
    <location>
        <begin position="1"/>
        <end position="24"/>
    </location>
</feature>
<comment type="caution">
    <text evidence="2">The sequence shown here is derived from an EMBL/GenBank/DDBJ whole genome shotgun (WGS) entry which is preliminary data.</text>
</comment>
<dbReference type="Proteomes" id="UP000177001">
    <property type="component" value="Unassembled WGS sequence"/>
</dbReference>
<reference evidence="2 3" key="1">
    <citation type="journal article" date="2016" name="Nat. Commun.">
        <title>Thousands of microbial genomes shed light on interconnected biogeochemical processes in an aquifer system.</title>
        <authorList>
            <person name="Anantharaman K."/>
            <person name="Brown C.T."/>
            <person name="Hug L.A."/>
            <person name="Sharon I."/>
            <person name="Castelle C.J."/>
            <person name="Probst A.J."/>
            <person name="Thomas B.C."/>
            <person name="Singh A."/>
            <person name="Wilkins M.J."/>
            <person name="Karaoz U."/>
            <person name="Brodie E.L."/>
            <person name="Williams K.H."/>
            <person name="Hubbard S.S."/>
            <person name="Banfield J.F."/>
        </authorList>
    </citation>
    <scope>NUCLEOTIDE SEQUENCE [LARGE SCALE GENOMIC DNA]</scope>
</reference>
<proteinExistence type="predicted"/>
<protein>
    <submittedName>
        <fullName evidence="2">Uncharacterized protein</fullName>
    </submittedName>
</protein>
<name>A0A1F6WZ41_9BACT</name>
<evidence type="ECO:0000313" key="2">
    <source>
        <dbReference type="EMBL" id="OGI87133.1"/>
    </source>
</evidence>
<sequence>MGIMDDFRKSKEDNKVHTTPPPVGHTVAEILQDKNKSDLFGKLLEKDGQQDLGQRIREGKLEKDDLELLSEYRVEFSKKIAQSERIENLLTEENIIEIARKHPDFAKILDSLTPKKALKVIRNQLKEICFNDEDSFDAIAKPIDIHDSFKNGKDKETSDKVDKLLNDNGITSQEYLDTLAIKDPIEKKEAIKQLAKKYGGLWWNRLNKDLLNNLNTAARSLEDSYAELDKYKSDIGSILFASVSGNDDMRDALSKELLSESAPVATEKKTGFLDAKKETTLDEKEFNEDWERYKTSSDYAGKNTLEQDIVKDMFIAEQKTKYEEKNKKNKGFWASIFAAWLEGNINDKRNTLS</sequence>